<dbReference type="PANTHER" id="PTHR10015">
    <property type="entry name" value="HEAT SHOCK TRANSCRIPTION FACTOR"/>
    <property type="match status" value="1"/>
</dbReference>
<organism evidence="9">
    <name type="scientific">Eucalyptus grandis</name>
    <name type="common">Flooded gum</name>
    <dbReference type="NCBI Taxonomy" id="71139"/>
    <lineage>
        <taxon>Eukaryota</taxon>
        <taxon>Viridiplantae</taxon>
        <taxon>Streptophyta</taxon>
        <taxon>Embryophyta</taxon>
        <taxon>Tracheophyta</taxon>
        <taxon>Spermatophyta</taxon>
        <taxon>Magnoliopsida</taxon>
        <taxon>eudicotyledons</taxon>
        <taxon>Gunneridae</taxon>
        <taxon>Pentapetalae</taxon>
        <taxon>rosids</taxon>
        <taxon>malvids</taxon>
        <taxon>Myrtales</taxon>
        <taxon>Myrtaceae</taxon>
        <taxon>Myrtoideae</taxon>
        <taxon>Eucalypteae</taxon>
        <taxon>Eucalyptus</taxon>
    </lineage>
</organism>
<dbReference type="AlphaFoldDB" id="A0A059CCQ3"/>
<dbReference type="SMR" id="A0A059CCQ3"/>
<reference evidence="9" key="1">
    <citation type="submission" date="2013-07" db="EMBL/GenBank/DDBJ databases">
        <title>The genome of Eucalyptus grandis.</title>
        <authorList>
            <person name="Schmutz J."/>
            <person name="Hayes R."/>
            <person name="Myburg A."/>
            <person name="Tuskan G."/>
            <person name="Grattapaglia D."/>
            <person name="Rokhsar D.S."/>
        </authorList>
    </citation>
    <scope>NUCLEOTIDE SEQUENCE</scope>
    <source>
        <tissue evidence="9">Leaf extractions</tissue>
    </source>
</reference>
<dbReference type="OMA" id="CIAQHTG"/>
<dbReference type="InterPro" id="IPR036390">
    <property type="entry name" value="WH_DNA-bd_sf"/>
</dbReference>
<feature type="coiled-coil region" evidence="6">
    <location>
        <begin position="192"/>
        <end position="219"/>
    </location>
</feature>
<dbReference type="OrthoDB" id="60033at2759"/>
<evidence type="ECO:0000256" key="2">
    <source>
        <dbReference type="ARBA" id="ARBA00023016"/>
    </source>
</evidence>
<dbReference type="KEGG" id="egr:104441018"/>
<evidence type="ECO:0000256" key="7">
    <source>
        <dbReference type="SAM" id="MobiDB-lite"/>
    </source>
</evidence>
<dbReference type="Gene3D" id="1.10.10.10">
    <property type="entry name" value="Winged helix-like DNA-binding domain superfamily/Winged helix DNA-binding domain"/>
    <property type="match status" value="1"/>
</dbReference>
<feature type="compositionally biased region" description="Low complexity" evidence="7">
    <location>
        <begin position="16"/>
        <end position="26"/>
    </location>
</feature>
<dbReference type="Gramene" id="KCW76248">
    <property type="protein sequence ID" value="KCW76248"/>
    <property type="gene ID" value="EUGRSUZ_D00627"/>
</dbReference>
<dbReference type="InParanoid" id="A0A059CCQ3"/>
<keyword evidence="4" id="KW-0539">Nucleus</keyword>
<feature type="region of interest" description="Disordered" evidence="7">
    <location>
        <begin position="1"/>
        <end position="31"/>
    </location>
</feature>
<feature type="region of interest" description="Disordered" evidence="7">
    <location>
        <begin position="157"/>
        <end position="191"/>
    </location>
</feature>
<keyword evidence="6" id="KW-0175">Coiled coil</keyword>
<dbReference type="SUPFAM" id="SSF46785">
    <property type="entry name" value="Winged helix' DNA-binding domain"/>
    <property type="match status" value="1"/>
</dbReference>
<keyword evidence="3" id="KW-0238">DNA-binding</keyword>
<accession>A0A059CCQ3</accession>
<comment type="similarity">
    <text evidence="5">Belongs to the HSF family.</text>
</comment>
<dbReference type="Pfam" id="PF00447">
    <property type="entry name" value="HSF_DNA-bind"/>
    <property type="match status" value="1"/>
</dbReference>
<evidence type="ECO:0000256" key="5">
    <source>
        <dbReference type="RuleBase" id="RU004020"/>
    </source>
</evidence>
<dbReference type="InterPro" id="IPR036388">
    <property type="entry name" value="WH-like_DNA-bd_sf"/>
</dbReference>
<dbReference type="PANTHER" id="PTHR10015:SF308">
    <property type="entry name" value="HSF-TYPE DNA-BINDING DOMAIN-CONTAINING PROTEIN"/>
    <property type="match status" value="1"/>
</dbReference>
<proteinExistence type="inferred from homology"/>
<dbReference type="GO" id="GO:0043565">
    <property type="term" value="F:sequence-specific DNA binding"/>
    <property type="evidence" value="ECO:0007669"/>
    <property type="project" value="InterPro"/>
</dbReference>
<feature type="compositionally biased region" description="Acidic residues" evidence="7">
    <location>
        <begin position="43"/>
        <end position="64"/>
    </location>
</feature>
<keyword evidence="2" id="KW-0346">Stress response</keyword>
<evidence type="ECO:0000256" key="3">
    <source>
        <dbReference type="ARBA" id="ARBA00023125"/>
    </source>
</evidence>
<comment type="subcellular location">
    <subcellularLocation>
        <location evidence="1">Nucleus</location>
    </subcellularLocation>
</comment>
<evidence type="ECO:0000256" key="6">
    <source>
        <dbReference type="SAM" id="Coils"/>
    </source>
</evidence>
<evidence type="ECO:0000259" key="8">
    <source>
        <dbReference type="SMART" id="SM00415"/>
    </source>
</evidence>
<gene>
    <name evidence="9" type="ORF">EUGRSUZ_D00627</name>
</gene>
<evidence type="ECO:0000313" key="9">
    <source>
        <dbReference type="EMBL" id="KCW76248.1"/>
    </source>
</evidence>
<feature type="region of interest" description="Disordered" evidence="7">
    <location>
        <begin position="43"/>
        <end position="74"/>
    </location>
</feature>
<protein>
    <recommendedName>
        <fullName evidence="8">HSF-type DNA-binding domain-containing protein</fullName>
    </recommendedName>
</protein>
<sequence>MAAREEVSEQNSNLQSTSRSPSPRTRGPAPFLLKTFDLLEEAGGDDLGEEEEEEEEDDDDDGDGEGMMKKKKKRKMISWNKEGSGFVVWCPAEFSEHMLPKYFKHNNFSSFIRQLNTYGFKKTSSKRWEFKHDRFHKGCRHRLAEITRKKCEPSVFPQFLRPSKDHHKNSNNSSSSNGNAQTSASFLEEDGRVQLMEENKNLRREKMELETQIAQFKAIEMKLLDCLGQYVGNNPHPHHHHEKIMSYKSNFGGYGEE</sequence>
<dbReference type="EMBL" id="KK198756">
    <property type="protein sequence ID" value="KCW76248.1"/>
    <property type="molecule type" value="Genomic_DNA"/>
</dbReference>
<dbReference type="GO" id="GO:0005634">
    <property type="term" value="C:nucleus"/>
    <property type="evidence" value="ECO:0000318"/>
    <property type="project" value="GO_Central"/>
</dbReference>
<dbReference type="SMART" id="SM00415">
    <property type="entry name" value="HSF"/>
    <property type="match status" value="1"/>
</dbReference>
<evidence type="ECO:0000256" key="1">
    <source>
        <dbReference type="ARBA" id="ARBA00004123"/>
    </source>
</evidence>
<dbReference type="FunFam" id="1.10.10.10:FF:000660">
    <property type="entry name" value="Heat stress transcription factor A-6b"/>
    <property type="match status" value="1"/>
</dbReference>
<name>A0A059CCQ3_EUCGR</name>
<dbReference type="GO" id="GO:0003700">
    <property type="term" value="F:DNA-binding transcription factor activity"/>
    <property type="evidence" value="ECO:0000318"/>
    <property type="project" value="GO_Central"/>
</dbReference>
<dbReference type="eggNOG" id="KOG0627">
    <property type="taxonomic scope" value="Eukaryota"/>
</dbReference>
<evidence type="ECO:0000256" key="4">
    <source>
        <dbReference type="ARBA" id="ARBA00023242"/>
    </source>
</evidence>
<feature type="compositionally biased region" description="Low complexity" evidence="7">
    <location>
        <begin position="170"/>
        <end position="179"/>
    </location>
</feature>
<dbReference type="InterPro" id="IPR000232">
    <property type="entry name" value="HSF_DNA-bd"/>
</dbReference>
<feature type="domain" description="HSF-type DNA-binding" evidence="8">
    <location>
        <begin position="27"/>
        <end position="149"/>
    </location>
</feature>